<evidence type="ECO:0000256" key="2">
    <source>
        <dbReference type="ARBA" id="ARBA00022475"/>
    </source>
</evidence>
<feature type="region of interest" description="Disordered" evidence="6">
    <location>
        <begin position="1"/>
        <end position="26"/>
    </location>
</feature>
<dbReference type="InterPro" id="IPR052159">
    <property type="entry name" value="Competence_DNA_uptake"/>
</dbReference>
<feature type="compositionally biased region" description="Low complexity" evidence="6">
    <location>
        <begin position="11"/>
        <end position="26"/>
    </location>
</feature>
<accession>A0ABT6CP45</accession>
<sequence length="743" mass="78329">MAHEAPVAQDAPASGSPPGVPAGRSARPWDSLRRLARVHCTIEQFLANRPFERGPWLAVAFGLGIAAWFVLPGPWQWAMFLALCGAAAIAGVLVDQTGELDRDLGHLRLAILSTALMAAAGCVTVWAKSSLVGVPGIARPQVAWLEGRVIDRQDEAADNRVRLVLVARVEGAEAPMRLRVNVPLADDAPGAVEGAVVRMRARLMPPAPPMLPGGYDFARAAWFQGLSATGAALGPVQVATPAQGAGSLRAVQQALADHVRARLSGSPGAIAAALASGDRGAIAQADEDAMRDAGLTHLLSISGLHVSAVIAAVYFIALRLLGLFPWIVLRLRLPLVAALAGALAGVAYTLVTGAEVPTVRSVVGALLVLTALALGRDPLSLRLLAVAAVFVMLLWPEAVVGPSFQMSFASVIAIIAFHASAPAQRWFARRDEGWLAGAGRHLAMLLATGVVIELALTPIALFHFHRAGLYGAAANVVAIPLTTFGTMPLIALALLLDGAGLGAPAWWLAGKSLDLLLALAHFTAGLPGAVTMMPTMSFAVFGLFLGGLLWLALWSGRVRLWALAPFALATLATLLARAPDVLISGDGHHVGIANEAPNLLMLRDAKADFARDNLLESAGMRGEAVTLESWPGARCNRDFCSLMLTRNGRAFVLLMARGKDRIDTLELAAACERADIVVADRRLPMACRPRLLKADRALLDRTGGMTLDLTTGKIRTVAETQGNHGWFRIPERPVYPPRPAVTP</sequence>
<feature type="transmembrane region" description="Helical" evidence="7">
    <location>
        <begin position="381"/>
        <end position="398"/>
    </location>
</feature>
<gene>
    <name evidence="10" type="ORF">POM99_12780</name>
</gene>
<feature type="transmembrane region" description="Helical" evidence="7">
    <location>
        <begin position="536"/>
        <end position="553"/>
    </location>
</feature>
<feature type="transmembrane region" description="Helical" evidence="7">
    <location>
        <begin position="77"/>
        <end position="94"/>
    </location>
</feature>
<evidence type="ECO:0000313" key="10">
    <source>
        <dbReference type="EMBL" id="MDF8334082.1"/>
    </source>
</evidence>
<feature type="domain" description="DUF4131" evidence="9">
    <location>
        <begin position="74"/>
        <end position="235"/>
    </location>
</feature>
<feature type="transmembrane region" description="Helical" evidence="7">
    <location>
        <begin position="470"/>
        <end position="496"/>
    </location>
</feature>
<comment type="subcellular location">
    <subcellularLocation>
        <location evidence="1">Cell membrane</location>
        <topology evidence="1">Multi-pass membrane protein</topology>
    </subcellularLocation>
</comment>
<keyword evidence="5 7" id="KW-0472">Membrane</keyword>
<dbReference type="InterPro" id="IPR025405">
    <property type="entry name" value="DUF4131"/>
</dbReference>
<dbReference type="PANTHER" id="PTHR30619">
    <property type="entry name" value="DNA INTERNALIZATION/COMPETENCE PROTEIN COMEC/REC2"/>
    <property type="match status" value="1"/>
</dbReference>
<protein>
    <submittedName>
        <fullName evidence="10">ComEC/Rec2 family competence protein</fullName>
    </submittedName>
</protein>
<name>A0ABT6CP45_9SPHN</name>
<feature type="transmembrane region" description="Helical" evidence="7">
    <location>
        <begin position="54"/>
        <end position="71"/>
    </location>
</feature>
<evidence type="ECO:0000259" key="9">
    <source>
        <dbReference type="Pfam" id="PF13567"/>
    </source>
</evidence>
<evidence type="ECO:0000256" key="6">
    <source>
        <dbReference type="SAM" id="MobiDB-lite"/>
    </source>
</evidence>
<feature type="transmembrane region" description="Helical" evidence="7">
    <location>
        <begin position="560"/>
        <end position="578"/>
    </location>
</feature>
<feature type="domain" description="ComEC/Rec2-related protein" evidence="8">
    <location>
        <begin position="274"/>
        <end position="556"/>
    </location>
</feature>
<proteinExistence type="predicted"/>
<evidence type="ECO:0000256" key="7">
    <source>
        <dbReference type="SAM" id="Phobius"/>
    </source>
</evidence>
<organism evidence="10 11">
    <name type="scientific">Novosphingobium cyanobacteriorum</name>
    <dbReference type="NCBI Taxonomy" id="3024215"/>
    <lineage>
        <taxon>Bacteria</taxon>
        <taxon>Pseudomonadati</taxon>
        <taxon>Pseudomonadota</taxon>
        <taxon>Alphaproteobacteria</taxon>
        <taxon>Sphingomonadales</taxon>
        <taxon>Sphingomonadaceae</taxon>
        <taxon>Novosphingobium</taxon>
    </lineage>
</organism>
<evidence type="ECO:0000256" key="5">
    <source>
        <dbReference type="ARBA" id="ARBA00023136"/>
    </source>
</evidence>
<feature type="transmembrane region" description="Helical" evidence="7">
    <location>
        <begin position="298"/>
        <end position="321"/>
    </location>
</feature>
<evidence type="ECO:0000256" key="1">
    <source>
        <dbReference type="ARBA" id="ARBA00004651"/>
    </source>
</evidence>
<keyword evidence="3 7" id="KW-0812">Transmembrane</keyword>
<feature type="transmembrane region" description="Helical" evidence="7">
    <location>
        <begin position="442"/>
        <end position="464"/>
    </location>
</feature>
<feature type="transmembrane region" description="Helical" evidence="7">
    <location>
        <begin position="404"/>
        <end position="421"/>
    </location>
</feature>
<comment type="caution">
    <text evidence="10">The sequence shown here is derived from an EMBL/GenBank/DDBJ whole genome shotgun (WGS) entry which is preliminary data.</text>
</comment>
<evidence type="ECO:0000256" key="4">
    <source>
        <dbReference type="ARBA" id="ARBA00022989"/>
    </source>
</evidence>
<dbReference type="Proteomes" id="UP001222770">
    <property type="component" value="Unassembled WGS sequence"/>
</dbReference>
<keyword evidence="2" id="KW-1003">Cell membrane</keyword>
<feature type="transmembrane region" description="Helical" evidence="7">
    <location>
        <begin position="106"/>
        <end position="127"/>
    </location>
</feature>
<evidence type="ECO:0000256" key="3">
    <source>
        <dbReference type="ARBA" id="ARBA00022692"/>
    </source>
</evidence>
<dbReference type="Pfam" id="PF03772">
    <property type="entry name" value="Competence"/>
    <property type="match status" value="1"/>
</dbReference>
<dbReference type="NCBIfam" id="TIGR00360">
    <property type="entry name" value="ComEC_N-term"/>
    <property type="match status" value="1"/>
</dbReference>
<dbReference type="RefSeq" id="WP_277278399.1">
    <property type="nucleotide sequence ID" value="NZ_JAROCY010000011.1"/>
</dbReference>
<feature type="transmembrane region" description="Helical" evidence="7">
    <location>
        <begin position="333"/>
        <end position="351"/>
    </location>
</feature>
<dbReference type="InterPro" id="IPR004477">
    <property type="entry name" value="ComEC_N"/>
</dbReference>
<keyword evidence="11" id="KW-1185">Reference proteome</keyword>
<keyword evidence="4 7" id="KW-1133">Transmembrane helix</keyword>
<dbReference type="Pfam" id="PF13567">
    <property type="entry name" value="DUF4131"/>
    <property type="match status" value="1"/>
</dbReference>
<evidence type="ECO:0000313" key="11">
    <source>
        <dbReference type="Proteomes" id="UP001222770"/>
    </source>
</evidence>
<evidence type="ECO:0000259" key="8">
    <source>
        <dbReference type="Pfam" id="PF03772"/>
    </source>
</evidence>
<dbReference type="EMBL" id="JAROCY010000011">
    <property type="protein sequence ID" value="MDF8334082.1"/>
    <property type="molecule type" value="Genomic_DNA"/>
</dbReference>
<reference evidence="10 11" key="1">
    <citation type="submission" date="2023-03" db="EMBL/GenBank/DDBJ databases">
        <title>Novosphingobium cyanobacteriorum sp. nov., isolated from a eutrophic reservoir during the Microcystis bloom period.</title>
        <authorList>
            <person name="Kang M."/>
            <person name="Le V."/>
            <person name="Ko S.-R."/>
            <person name="Lee S.-A."/>
            <person name="Ahn C.-Y."/>
        </authorList>
    </citation>
    <scope>NUCLEOTIDE SEQUENCE [LARGE SCALE GENOMIC DNA]</scope>
    <source>
        <strain evidence="10 11">HBC54</strain>
    </source>
</reference>
<dbReference type="PANTHER" id="PTHR30619:SF1">
    <property type="entry name" value="RECOMBINATION PROTEIN 2"/>
    <property type="match status" value="1"/>
</dbReference>